<dbReference type="Proteomes" id="UP000035680">
    <property type="component" value="Unassembled WGS sequence"/>
</dbReference>
<accession>A0A0K0FIE4</accession>
<organism evidence="2 3">
    <name type="scientific">Strongyloides venezuelensis</name>
    <name type="common">Threadworm</name>
    <dbReference type="NCBI Taxonomy" id="75913"/>
    <lineage>
        <taxon>Eukaryota</taxon>
        <taxon>Metazoa</taxon>
        <taxon>Ecdysozoa</taxon>
        <taxon>Nematoda</taxon>
        <taxon>Chromadorea</taxon>
        <taxon>Rhabditida</taxon>
        <taxon>Tylenchina</taxon>
        <taxon>Panagrolaimomorpha</taxon>
        <taxon>Strongyloidoidea</taxon>
        <taxon>Strongyloididae</taxon>
        <taxon>Strongyloides</taxon>
    </lineage>
</organism>
<protein>
    <submittedName>
        <fullName evidence="3">ApeC domain-containing protein</fullName>
    </submittedName>
</protein>
<feature type="region of interest" description="Disordered" evidence="1">
    <location>
        <begin position="1"/>
        <end position="26"/>
    </location>
</feature>
<reference evidence="2" key="1">
    <citation type="submission" date="2014-07" db="EMBL/GenBank/DDBJ databases">
        <authorList>
            <person name="Martin A.A"/>
            <person name="De Silva N."/>
        </authorList>
    </citation>
    <scope>NUCLEOTIDE SEQUENCE</scope>
</reference>
<evidence type="ECO:0000313" key="2">
    <source>
        <dbReference type="Proteomes" id="UP000035680"/>
    </source>
</evidence>
<reference evidence="3" key="2">
    <citation type="submission" date="2015-08" db="UniProtKB">
        <authorList>
            <consortium name="WormBaseParasite"/>
        </authorList>
    </citation>
    <scope>IDENTIFICATION</scope>
</reference>
<proteinExistence type="predicted"/>
<dbReference type="WBParaSite" id="SVE_0866300.1">
    <property type="protein sequence ID" value="SVE_0866300.1"/>
    <property type="gene ID" value="SVE_0866300"/>
</dbReference>
<keyword evidence="2" id="KW-1185">Reference proteome</keyword>
<evidence type="ECO:0000313" key="3">
    <source>
        <dbReference type="WBParaSite" id="SVE_0866300.1"/>
    </source>
</evidence>
<dbReference type="AlphaFoldDB" id="A0A0K0FIE4"/>
<name>A0A0K0FIE4_STRVS</name>
<evidence type="ECO:0000256" key="1">
    <source>
        <dbReference type="SAM" id="MobiDB-lite"/>
    </source>
</evidence>
<sequence length="101" mass="11249">MGVTPLKCKSGGYPKSGNSSEGEYPTGFSGETCDKYAKSHDDYMALTDLCFCGKKDKDKLTSHSNQTVIRYTGSNSNSFVEIEYYALYGEYKGDEYIQNFS</sequence>